<gene>
    <name evidence="2" type="ORF">PV328_004027</name>
</gene>
<reference evidence="2" key="2">
    <citation type="submission" date="2023-03" db="EMBL/GenBank/DDBJ databases">
        <authorList>
            <person name="Inwood S.N."/>
            <person name="Skelly J.G."/>
            <person name="Guhlin J."/>
            <person name="Harrop T.W.R."/>
            <person name="Goldson S.G."/>
            <person name="Dearden P.K."/>
        </authorList>
    </citation>
    <scope>NUCLEOTIDE SEQUENCE</scope>
    <source>
        <strain evidence="2">Irish</strain>
        <tissue evidence="2">Whole body</tissue>
    </source>
</reference>
<accession>A0AA39KL55</accession>
<comment type="caution">
    <text evidence="2">The sequence shown here is derived from an EMBL/GenBank/DDBJ whole genome shotgun (WGS) entry which is preliminary data.</text>
</comment>
<organism evidence="2 3">
    <name type="scientific">Microctonus aethiopoides</name>
    <dbReference type="NCBI Taxonomy" id="144406"/>
    <lineage>
        <taxon>Eukaryota</taxon>
        <taxon>Metazoa</taxon>
        <taxon>Ecdysozoa</taxon>
        <taxon>Arthropoda</taxon>
        <taxon>Hexapoda</taxon>
        <taxon>Insecta</taxon>
        <taxon>Pterygota</taxon>
        <taxon>Neoptera</taxon>
        <taxon>Endopterygota</taxon>
        <taxon>Hymenoptera</taxon>
        <taxon>Apocrita</taxon>
        <taxon>Ichneumonoidea</taxon>
        <taxon>Braconidae</taxon>
        <taxon>Euphorinae</taxon>
        <taxon>Microctonus</taxon>
    </lineage>
</organism>
<evidence type="ECO:0000313" key="3">
    <source>
        <dbReference type="Proteomes" id="UP001168990"/>
    </source>
</evidence>
<evidence type="ECO:0000313" key="2">
    <source>
        <dbReference type="EMBL" id="KAK0165520.1"/>
    </source>
</evidence>
<evidence type="ECO:0000256" key="1">
    <source>
        <dbReference type="SAM" id="MobiDB-lite"/>
    </source>
</evidence>
<feature type="region of interest" description="Disordered" evidence="1">
    <location>
        <begin position="1"/>
        <end position="31"/>
    </location>
</feature>
<reference evidence="2" key="1">
    <citation type="journal article" date="2023" name="bioRxiv">
        <title>Scaffold-level genome assemblies of two parasitoid biocontrol wasps reveal the parthenogenesis mechanism and an associated novel virus.</title>
        <authorList>
            <person name="Inwood S."/>
            <person name="Skelly J."/>
            <person name="Guhlin J."/>
            <person name="Harrop T."/>
            <person name="Goldson S."/>
            <person name="Dearden P."/>
        </authorList>
    </citation>
    <scope>NUCLEOTIDE SEQUENCE</scope>
    <source>
        <strain evidence="2">Irish</strain>
        <tissue evidence="2">Whole body</tissue>
    </source>
</reference>
<name>A0AA39KL55_9HYME</name>
<dbReference type="EMBL" id="JAQQBS010001422">
    <property type="protein sequence ID" value="KAK0165520.1"/>
    <property type="molecule type" value="Genomic_DNA"/>
</dbReference>
<sequence>MSVQSSLDPYGSNTTLSSCGSDVGSDQKQHSVINTPNLKVIVHKPDEFTYNKVNTTEKCQKQEVHIEKSPNQQIDGSLQQQNFKINNQDSEEVSGLYIRLMLRRKDQHDTVSFYKTHKF</sequence>
<protein>
    <submittedName>
        <fullName evidence="2">Uncharacterized protein</fullName>
    </submittedName>
</protein>
<dbReference type="AlphaFoldDB" id="A0AA39KL55"/>
<keyword evidence="3" id="KW-1185">Reference proteome</keyword>
<dbReference type="Proteomes" id="UP001168990">
    <property type="component" value="Unassembled WGS sequence"/>
</dbReference>
<proteinExistence type="predicted"/>